<evidence type="ECO:0000256" key="4">
    <source>
        <dbReference type="ARBA" id="ARBA00023136"/>
    </source>
</evidence>
<dbReference type="InterPro" id="IPR007829">
    <property type="entry name" value="TM2"/>
</dbReference>
<dbReference type="PANTHER" id="PTHR21016">
    <property type="entry name" value="BETA-AMYLOID BINDING PROTEIN-RELATED"/>
    <property type="match status" value="1"/>
</dbReference>
<evidence type="ECO:0000256" key="5">
    <source>
        <dbReference type="SAM" id="Phobius"/>
    </source>
</evidence>
<keyword evidence="3 5" id="KW-1133">Transmembrane helix</keyword>
<feature type="domain" description="TM2" evidence="6">
    <location>
        <begin position="75"/>
        <end position="120"/>
    </location>
</feature>
<organism evidence="7 8">
    <name type="scientific">Novipirellula herctigrandis</name>
    <dbReference type="NCBI Taxonomy" id="2527986"/>
    <lineage>
        <taxon>Bacteria</taxon>
        <taxon>Pseudomonadati</taxon>
        <taxon>Planctomycetota</taxon>
        <taxon>Planctomycetia</taxon>
        <taxon>Pirellulales</taxon>
        <taxon>Pirellulaceae</taxon>
        <taxon>Novipirellula</taxon>
    </lineage>
</organism>
<accession>A0A5C5YXY1</accession>
<evidence type="ECO:0000313" key="8">
    <source>
        <dbReference type="Proteomes" id="UP000315010"/>
    </source>
</evidence>
<evidence type="ECO:0000256" key="1">
    <source>
        <dbReference type="ARBA" id="ARBA00004141"/>
    </source>
</evidence>
<feature type="transmembrane region" description="Helical" evidence="5">
    <location>
        <begin position="142"/>
        <end position="160"/>
    </location>
</feature>
<feature type="transmembrane region" description="Helical" evidence="5">
    <location>
        <begin position="166"/>
        <end position="187"/>
    </location>
</feature>
<proteinExistence type="predicted"/>
<dbReference type="AlphaFoldDB" id="A0A5C5YXY1"/>
<dbReference type="Pfam" id="PF05154">
    <property type="entry name" value="TM2"/>
    <property type="match status" value="2"/>
</dbReference>
<feature type="domain" description="TM2" evidence="6">
    <location>
        <begin position="139"/>
        <end position="184"/>
    </location>
</feature>
<feature type="transmembrane region" description="Helical" evidence="5">
    <location>
        <begin position="77"/>
        <end position="95"/>
    </location>
</feature>
<comment type="subcellular location">
    <subcellularLocation>
        <location evidence="1">Membrane</location>
        <topology evidence="1">Multi-pass membrane protein</topology>
    </subcellularLocation>
</comment>
<protein>
    <submittedName>
        <fullName evidence="7">TM2 domain protein</fullName>
    </submittedName>
</protein>
<gene>
    <name evidence="7" type="ORF">CA13_13100</name>
</gene>
<keyword evidence="4 5" id="KW-0472">Membrane</keyword>
<reference evidence="7 8" key="1">
    <citation type="submission" date="2019-02" db="EMBL/GenBank/DDBJ databases">
        <title>Deep-cultivation of Planctomycetes and their phenomic and genomic characterization uncovers novel biology.</title>
        <authorList>
            <person name="Wiegand S."/>
            <person name="Jogler M."/>
            <person name="Boedeker C."/>
            <person name="Pinto D."/>
            <person name="Vollmers J."/>
            <person name="Rivas-Marin E."/>
            <person name="Kohn T."/>
            <person name="Peeters S.H."/>
            <person name="Heuer A."/>
            <person name="Rast P."/>
            <person name="Oberbeckmann S."/>
            <person name="Bunk B."/>
            <person name="Jeske O."/>
            <person name="Meyerdierks A."/>
            <person name="Storesund J.E."/>
            <person name="Kallscheuer N."/>
            <person name="Luecker S."/>
            <person name="Lage O.M."/>
            <person name="Pohl T."/>
            <person name="Merkel B.J."/>
            <person name="Hornburger P."/>
            <person name="Mueller R.-W."/>
            <person name="Bruemmer F."/>
            <person name="Labrenz M."/>
            <person name="Spormann A.M."/>
            <person name="Op Den Camp H."/>
            <person name="Overmann J."/>
            <person name="Amann R."/>
            <person name="Jetten M.S.M."/>
            <person name="Mascher T."/>
            <person name="Medema M.H."/>
            <person name="Devos D.P."/>
            <person name="Kaster A.-K."/>
            <person name="Ovreas L."/>
            <person name="Rohde M."/>
            <person name="Galperin M.Y."/>
            <person name="Jogler C."/>
        </authorList>
    </citation>
    <scope>NUCLEOTIDE SEQUENCE [LARGE SCALE GENOMIC DNA]</scope>
    <source>
        <strain evidence="7 8">CA13</strain>
    </source>
</reference>
<comment type="caution">
    <text evidence="7">The sequence shown here is derived from an EMBL/GenBank/DDBJ whole genome shotgun (WGS) entry which is preliminary data.</text>
</comment>
<name>A0A5C5YXY1_9BACT</name>
<dbReference type="EMBL" id="SJPJ01000001">
    <property type="protein sequence ID" value="TWT79902.1"/>
    <property type="molecule type" value="Genomic_DNA"/>
</dbReference>
<evidence type="ECO:0000259" key="6">
    <source>
        <dbReference type="Pfam" id="PF05154"/>
    </source>
</evidence>
<dbReference type="Proteomes" id="UP000315010">
    <property type="component" value="Unassembled WGS sequence"/>
</dbReference>
<evidence type="ECO:0000256" key="3">
    <source>
        <dbReference type="ARBA" id="ARBA00022989"/>
    </source>
</evidence>
<sequence>MSFRDWQRAIELTNISPKSGLAFAKILVLPTNHVIAASTAPEPYPMQNTAPPLPNHIAPNESYGHAVVDADSTHPVLVGYLFWILGFAGAHRFYYGKPLTGILWLFTGGLFLVGWIVDFFFIPAMSDEANRRFRRGPIDYTVAWVLLTFLGIFGIHRFYIGKIITGVVFLLTGGLFGIGLVYDFCTLNEQVDELNRSY</sequence>
<keyword evidence="2 5" id="KW-0812">Transmembrane</keyword>
<dbReference type="PANTHER" id="PTHR21016:SF25">
    <property type="entry name" value="TM2 DOMAIN-CONTAINING PROTEIN DDB_G0277895-RELATED"/>
    <property type="match status" value="1"/>
</dbReference>
<dbReference type="InterPro" id="IPR050932">
    <property type="entry name" value="TM2D1-3-like"/>
</dbReference>
<dbReference type="GO" id="GO:0016020">
    <property type="term" value="C:membrane"/>
    <property type="evidence" value="ECO:0007669"/>
    <property type="project" value="UniProtKB-SubCell"/>
</dbReference>
<evidence type="ECO:0000313" key="7">
    <source>
        <dbReference type="EMBL" id="TWT79902.1"/>
    </source>
</evidence>
<keyword evidence="8" id="KW-1185">Reference proteome</keyword>
<evidence type="ECO:0000256" key="2">
    <source>
        <dbReference type="ARBA" id="ARBA00022692"/>
    </source>
</evidence>
<feature type="transmembrane region" description="Helical" evidence="5">
    <location>
        <begin position="101"/>
        <end position="121"/>
    </location>
</feature>